<feature type="chain" id="PRO_5023008676" description="Tetratricopeptide repeat protein" evidence="1">
    <location>
        <begin position="21"/>
        <end position="144"/>
    </location>
</feature>
<feature type="signal peptide" evidence="1">
    <location>
        <begin position="1"/>
        <end position="20"/>
    </location>
</feature>
<dbReference type="SUPFAM" id="SSF48452">
    <property type="entry name" value="TPR-like"/>
    <property type="match status" value="1"/>
</dbReference>
<evidence type="ECO:0008006" key="4">
    <source>
        <dbReference type="Google" id="ProtNLM"/>
    </source>
</evidence>
<comment type="caution">
    <text evidence="2">The sequence shown here is derived from an EMBL/GenBank/DDBJ whole genome shotgun (WGS) entry which is preliminary data.</text>
</comment>
<dbReference type="EMBL" id="VRUR01000001">
    <property type="protein sequence ID" value="TXN37357.1"/>
    <property type="molecule type" value="Genomic_DNA"/>
</dbReference>
<reference evidence="2 3" key="1">
    <citation type="submission" date="2019-08" db="EMBL/GenBank/DDBJ databases">
        <title>Professor.</title>
        <authorList>
            <person name="Park J.S."/>
        </authorList>
    </citation>
    <scope>NUCLEOTIDE SEQUENCE [LARGE SCALE GENOMIC DNA]</scope>
    <source>
        <strain evidence="2 3">176CP5-101</strain>
    </source>
</reference>
<dbReference type="AlphaFoldDB" id="A0A5C8V6M2"/>
<keyword evidence="1" id="KW-0732">Signal</keyword>
<name>A0A5C8V6M2_9FLAO</name>
<dbReference type="RefSeq" id="WP_147741205.1">
    <property type="nucleotide sequence ID" value="NZ_VRUR01000001.1"/>
</dbReference>
<dbReference type="Gene3D" id="1.25.40.10">
    <property type="entry name" value="Tetratricopeptide repeat domain"/>
    <property type="match status" value="1"/>
</dbReference>
<dbReference type="InterPro" id="IPR011990">
    <property type="entry name" value="TPR-like_helical_dom_sf"/>
</dbReference>
<accession>A0A5C8V6M2</accession>
<gene>
    <name evidence="2" type="ORF">FVB32_03465</name>
</gene>
<sequence>MKNKLIFLLVVVLSWSSLNAQKIPITTKSKEALTFYKKGWQHEDRLNLDEVEKMYSRAVSMDSAFALAYLRLAMVKDNYEVRRTQLKQAVKYIDQVTEAEKLWIKGRVDFYASGYDGSKEYGYFKKLAKLYPNDEMAGYYFKYK</sequence>
<proteinExistence type="predicted"/>
<evidence type="ECO:0000256" key="1">
    <source>
        <dbReference type="SAM" id="SignalP"/>
    </source>
</evidence>
<dbReference type="Proteomes" id="UP000321456">
    <property type="component" value="Unassembled WGS sequence"/>
</dbReference>
<evidence type="ECO:0000313" key="3">
    <source>
        <dbReference type="Proteomes" id="UP000321456"/>
    </source>
</evidence>
<organism evidence="2 3">
    <name type="scientific">Flagellimonas hymeniacidonis</name>
    <dbReference type="NCBI Taxonomy" id="2603628"/>
    <lineage>
        <taxon>Bacteria</taxon>
        <taxon>Pseudomonadati</taxon>
        <taxon>Bacteroidota</taxon>
        <taxon>Flavobacteriia</taxon>
        <taxon>Flavobacteriales</taxon>
        <taxon>Flavobacteriaceae</taxon>
        <taxon>Flagellimonas</taxon>
    </lineage>
</organism>
<keyword evidence="3" id="KW-1185">Reference proteome</keyword>
<protein>
    <recommendedName>
        <fullName evidence="4">Tetratricopeptide repeat protein</fullName>
    </recommendedName>
</protein>
<evidence type="ECO:0000313" key="2">
    <source>
        <dbReference type="EMBL" id="TXN37357.1"/>
    </source>
</evidence>